<evidence type="ECO:0000313" key="1">
    <source>
        <dbReference type="EMBL" id="KJA28845.1"/>
    </source>
</evidence>
<name>A0A0D2QB02_HYPSF</name>
<dbReference type="InterPro" id="IPR032675">
    <property type="entry name" value="LRR_dom_sf"/>
</dbReference>
<sequence>MDISLSGITAMDTLPFEGDAFDQRIGLTNAILNDHDTRHVKARYRARRNRVLQLDSVLRKGPRPGNKALLQEREKMITAMKRYRVALSPHKFLPTEIWQTIFRYVSAGYNRSTPRVQDPPLVLCGVFSCWRNIVMNMPELWKAVHFSVDSTYTRQQKLAVAQLWFSCAADMPLSMTLTDTPNDESVFVDFVRDLIAPFSRRFRYLHVVLHPTQIDALLSLPAGSFDRAEEFSIAANTNFSTGLVMPWESPVTFFSPLARVRNLRLQLGPLVLPQYLLFPWHRLESFRCDSSMDSHHCITMLTKCQALKLLHIRIFGIRYLPPPTVHNYQISLPNLRSLTVHLCDQENYDLFFLPLILPSLKSLWIYNYDGVPWSPGMYSGLLNRSGCSLEHISLASVNISESQEVLRLIQLTPELISLTFSQSTPVTPDILYRIGRGEIGASLIQLFLKGRRDLDPLLTMLEMRRRLSTGNAVGSSRTQSPASLNFIETYCDPEEILRHTHRIQDLRHSGFEISLLNTVEGHHSQI</sequence>
<dbReference type="SUPFAM" id="SSF52047">
    <property type="entry name" value="RNI-like"/>
    <property type="match status" value="1"/>
</dbReference>
<dbReference type="OMA" id="ALCEHTH"/>
<evidence type="ECO:0000313" key="2">
    <source>
        <dbReference type="Proteomes" id="UP000054270"/>
    </source>
</evidence>
<evidence type="ECO:0008006" key="3">
    <source>
        <dbReference type="Google" id="ProtNLM"/>
    </source>
</evidence>
<reference evidence="2" key="1">
    <citation type="submission" date="2014-04" db="EMBL/GenBank/DDBJ databases">
        <title>Evolutionary Origins and Diversification of the Mycorrhizal Mutualists.</title>
        <authorList>
            <consortium name="DOE Joint Genome Institute"/>
            <consortium name="Mycorrhizal Genomics Consortium"/>
            <person name="Kohler A."/>
            <person name="Kuo A."/>
            <person name="Nagy L.G."/>
            <person name="Floudas D."/>
            <person name="Copeland A."/>
            <person name="Barry K.W."/>
            <person name="Cichocki N."/>
            <person name="Veneault-Fourrey C."/>
            <person name="LaButti K."/>
            <person name="Lindquist E.A."/>
            <person name="Lipzen A."/>
            <person name="Lundell T."/>
            <person name="Morin E."/>
            <person name="Murat C."/>
            <person name="Riley R."/>
            <person name="Ohm R."/>
            <person name="Sun H."/>
            <person name="Tunlid A."/>
            <person name="Henrissat B."/>
            <person name="Grigoriev I.V."/>
            <person name="Hibbett D.S."/>
            <person name="Martin F."/>
        </authorList>
    </citation>
    <scope>NUCLEOTIDE SEQUENCE [LARGE SCALE GENOMIC DNA]</scope>
    <source>
        <strain evidence="2">FD-334 SS-4</strain>
    </source>
</reference>
<keyword evidence="2" id="KW-1185">Reference proteome</keyword>
<dbReference type="Gene3D" id="3.80.10.10">
    <property type="entry name" value="Ribonuclease Inhibitor"/>
    <property type="match status" value="1"/>
</dbReference>
<dbReference type="EMBL" id="KN817520">
    <property type="protein sequence ID" value="KJA28845.1"/>
    <property type="molecule type" value="Genomic_DNA"/>
</dbReference>
<proteinExistence type="predicted"/>
<accession>A0A0D2QB02</accession>
<dbReference type="OrthoDB" id="3042049at2759"/>
<protein>
    <recommendedName>
        <fullName evidence="3">F-box domain-containing protein</fullName>
    </recommendedName>
</protein>
<organism evidence="1 2">
    <name type="scientific">Hypholoma sublateritium (strain FD-334 SS-4)</name>
    <dbReference type="NCBI Taxonomy" id="945553"/>
    <lineage>
        <taxon>Eukaryota</taxon>
        <taxon>Fungi</taxon>
        <taxon>Dikarya</taxon>
        <taxon>Basidiomycota</taxon>
        <taxon>Agaricomycotina</taxon>
        <taxon>Agaricomycetes</taxon>
        <taxon>Agaricomycetidae</taxon>
        <taxon>Agaricales</taxon>
        <taxon>Agaricineae</taxon>
        <taxon>Strophariaceae</taxon>
        <taxon>Hypholoma</taxon>
    </lineage>
</organism>
<dbReference type="Proteomes" id="UP000054270">
    <property type="component" value="Unassembled WGS sequence"/>
</dbReference>
<gene>
    <name evidence="1" type="ORF">HYPSUDRAFT_61686</name>
</gene>
<dbReference type="AlphaFoldDB" id="A0A0D2QB02"/>